<dbReference type="SUPFAM" id="SSF117281">
    <property type="entry name" value="Kelch motif"/>
    <property type="match status" value="1"/>
</dbReference>
<dbReference type="Gene3D" id="2.120.10.80">
    <property type="entry name" value="Kelch-type beta propeller"/>
    <property type="match status" value="2"/>
</dbReference>
<evidence type="ECO:0000256" key="1">
    <source>
        <dbReference type="ARBA" id="ARBA00022441"/>
    </source>
</evidence>
<accession>A0A815B3S4</accession>
<dbReference type="InterPro" id="IPR000210">
    <property type="entry name" value="BTB/POZ_dom"/>
</dbReference>
<dbReference type="PROSITE" id="PS50097">
    <property type="entry name" value="BTB"/>
    <property type="match status" value="2"/>
</dbReference>
<evidence type="ECO:0000256" key="2">
    <source>
        <dbReference type="ARBA" id="ARBA00022737"/>
    </source>
</evidence>
<dbReference type="PANTHER" id="PTHR45632:SF3">
    <property type="entry name" value="KELCH-LIKE PROTEIN 32"/>
    <property type="match status" value="1"/>
</dbReference>
<dbReference type="Gene3D" id="3.30.710.10">
    <property type="entry name" value="Potassium Channel Kv1.1, Chain A"/>
    <property type="match status" value="2"/>
</dbReference>
<comment type="caution">
    <text evidence="4">The sequence shown here is derived from an EMBL/GenBank/DDBJ whole genome shotgun (WGS) entry which is preliminary data.</text>
</comment>
<keyword evidence="2" id="KW-0677">Repeat</keyword>
<name>A0A815B3S4_9BILA</name>
<feature type="domain" description="BTB" evidence="3">
    <location>
        <begin position="29"/>
        <end position="96"/>
    </location>
</feature>
<dbReference type="CDD" id="cd18186">
    <property type="entry name" value="BTB_POZ_ZBTB_KLHL-like"/>
    <property type="match status" value="1"/>
</dbReference>
<dbReference type="InterPro" id="IPR011043">
    <property type="entry name" value="Gal_Oxase/kelch_b-propeller"/>
</dbReference>
<sequence length="958" mass="110003">MRMPYTTSTSQVNLFYQNLYEYFNSGTYCDLTFIVGCKQFPCHRIILASSSPYFQALLTHTFKENKLDSIELRDIDSDIFSLLLNYIYSGKIELDDNNVEDILSLSMSTDHPKPKNRHRVHRAFEHIKNKIKSSCHEHIDESEKYHGYLVVETSNSELIVQPYDNLDQQATQHAEPCVQTNDDNFDLNQIQYASVTPVPLNPSPLQRPILGLSRLHIHDQSTNQLELQSTRSSVECGVPQSDIFNIHETQMVQELTASLSSTTSSYDKYDSINRSLLSDVEYVEAQKLDLEQLTLVEIQVAQDHRVLQLELDGELEFDDRYKQALETNSRLQDELKQLQQEYDHIYLPWSCVLCTSDNKPYYETRLDICESCESPSPLKDGEDMRMPYTTSTSQVNLFYQNLYEYFNSGTYCDLTFLVGCKQFPCHRIILASSSPYFQALLTHTFKENKLDSIELRDIDSDIFSLLLNYIYSGKIELDDNNVEDILVASDMFQLNEIVQFCCHYLSIGLNEKNVIDVWRIANELQCLELKNDAEHYLLTHFRSLFQLDMIKLLPKDLLLKIISNDDLVVDNEQQVLESILVWYMNNLEQSSDHLFDNVRFQYISKEHQNLILQQIGNTSPSTVDRIEQTISQRECALDSTPARRGVRQTCYLFGGYGTPIDDHDSQLLTSSYRCHLNLNECSSLYSIEIEQIYGDEMRYPRMHHQIAALGSLIYIVGGEDGDNIFNSVEIFDPLSKINNKRWTQTSSMITPRCNFGLVAIDSTTLYALGGHIGADITSTIEKFDCKTSTWTLLPYKLKSPCYGFACVQLNGLILCIGGSCIFNLPVKTTEIYNIKTGQSYLCTDMFEARTFCSTCLDEETEKVYVFGGADANGNALRSVEVYNANYCRWYPLPPMIFARISPCIYRFGLYIIIFGGRTSLGTHSEILNTVEIFHIQKNKWIRMNDIPIHVYGAAAILR</sequence>
<dbReference type="SMART" id="SM00612">
    <property type="entry name" value="Kelch"/>
    <property type="match status" value="5"/>
</dbReference>
<dbReference type="SMART" id="SM00875">
    <property type="entry name" value="BACK"/>
    <property type="match status" value="1"/>
</dbReference>
<dbReference type="PANTHER" id="PTHR45632">
    <property type="entry name" value="LD33804P"/>
    <property type="match status" value="1"/>
</dbReference>
<dbReference type="AlphaFoldDB" id="A0A815B3S4"/>
<dbReference type="InterPro" id="IPR015915">
    <property type="entry name" value="Kelch-typ_b-propeller"/>
</dbReference>
<dbReference type="Proteomes" id="UP000663891">
    <property type="component" value="Unassembled WGS sequence"/>
</dbReference>
<evidence type="ECO:0000313" key="4">
    <source>
        <dbReference type="EMBL" id="CAF1266854.1"/>
    </source>
</evidence>
<dbReference type="SUPFAM" id="SSF54695">
    <property type="entry name" value="POZ domain"/>
    <property type="match status" value="2"/>
</dbReference>
<reference evidence="4" key="1">
    <citation type="submission" date="2021-02" db="EMBL/GenBank/DDBJ databases">
        <authorList>
            <person name="Nowell W R."/>
        </authorList>
    </citation>
    <scope>NUCLEOTIDE SEQUENCE</scope>
</reference>
<organism evidence="4 5">
    <name type="scientific">Adineta steineri</name>
    <dbReference type="NCBI Taxonomy" id="433720"/>
    <lineage>
        <taxon>Eukaryota</taxon>
        <taxon>Metazoa</taxon>
        <taxon>Spiralia</taxon>
        <taxon>Gnathifera</taxon>
        <taxon>Rotifera</taxon>
        <taxon>Eurotatoria</taxon>
        <taxon>Bdelloidea</taxon>
        <taxon>Adinetida</taxon>
        <taxon>Adinetidae</taxon>
        <taxon>Adineta</taxon>
    </lineage>
</organism>
<evidence type="ECO:0000259" key="3">
    <source>
        <dbReference type="PROSITE" id="PS50097"/>
    </source>
</evidence>
<proteinExistence type="predicted"/>
<dbReference type="InterPro" id="IPR056737">
    <property type="entry name" value="Beta-prop_ATRN-MKLN-like"/>
</dbReference>
<dbReference type="Pfam" id="PF24981">
    <property type="entry name" value="Beta-prop_ATRN-LZTR1"/>
    <property type="match status" value="1"/>
</dbReference>
<dbReference type="InterPro" id="IPR006652">
    <property type="entry name" value="Kelch_1"/>
</dbReference>
<keyword evidence="1" id="KW-0880">Kelch repeat</keyword>
<dbReference type="Pfam" id="PF00651">
    <property type="entry name" value="BTB"/>
    <property type="match status" value="2"/>
</dbReference>
<evidence type="ECO:0000313" key="5">
    <source>
        <dbReference type="Proteomes" id="UP000663891"/>
    </source>
</evidence>
<dbReference type="EMBL" id="CAJNON010000446">
    <property type="protein sequence ID" value="CAF1266854.1"/>
    <property type="molecule type" value="Genomic_DNA"/>
</dbReference>
<protein>
    <recommendedName>
        <fullName evidence="3">BTB domain-containing protein</fullName>
    </recommendedName>
</protein>
<dbReference type="InterPro" id="IPR011333">
    <property type="entry name" value="SKP1/BTB/POZ_sf"/>
</dbReference>
<dbReference type="Gene3D" id="1.25.40.420">
    <property type="match status" value="1"/>
</dbReference>
<dbReference type="Pfam" id="PF07707">
    <property type="entry name" value="BACK"/>
    <property type="match status" value="1"/>
</dbReference>
<gene>
    <name evidence="4" type="ORF">VCS650_LOCUS29191</name>
</gene>
<dbReference type="SMART" id="SM00225">
    <property type="entry name" value="BTB"/>
    <property type="match status" value="2"/>
</dbReference>
<dbReference type="OrthoDB" id="6486384at2759"/>
<dbReference type="SUPFAM" id="SSF50965">
    <property type="entry name" value="Galactose oxidase, central domain"/>
    <property type="match status" value="1"/>
</dbReference>
<feature type="domain" description="BTB" evidence="3">
    <location>
        <begin position="412"/>
        <end position="479"/>
    </location>
</feature>
<dbReference type="InterPro" id="IPR011705">
    <property type="entry name" value="BACK"/>
</dbReference>